<dbReference type="SFLD" id="SFLDS00029">
    <property type="entry name" value="Radical_SAM"/>
    <property type="match status" value="1"/>
</dbReference>
<dbReference type="InterPro" id="IPR013785">
    <property type="entry name" value="Aldolase_TIM"/>
</dbReference>
<dbReference type="HOGENOM" id="CLU_009273_4_0_2"/>
<dbReference type="SFLD" id="SFLDF00542">
    <property type="entry name" value="alternative_heme_biosynthesis"/>
    <property type="match status" value="1"/>
</dbReference>
<dbReference type="EMBL" id="CP009509">
    <property type="protein sequence ID" value="AKB41858.1"/>
    <property type="molecule type" value="Genomic_DNA"/>
</dbReference>
<dbReference type="SUPFAM" id="SSF102114">
    <property type="entry name" value="Radical SAM enzymes"/>
    <property type="match status" value="1"/>
</dbReference>
<evidence type="ECO:0000256" key="2">
    <source>
        <dbReference type="ARBA" id="ARBA00022485"/>
    </source>
</evidence>
<dbReference type="InterPro" id="IPR034480">
    <property type="entry name" value="Heme_synthase-like"/>
</dbReference>
<dbReference type="PATRIC" id="fig|1434117.4.peg.3632"/>
<evidence type="ECO:0000256" key="7">
    <source>
        <dbReference type="ARBA" id="ARBA00023014"/>
    </source>
</evidence>
<gene>
    <name evidence="9" type="ORF">MSMAW_2867</name>
</gene>
<dbReference type="SFLD" id="SFLDG01067">
    <property type="entry name" value="SPASM/twitch_domain_containing"/>
    <property type="match status" value="1"/>
</dbReference>
<dbReference type="PIRSF" id="PIRSF037420">
    <property type="entry name" value="PQQ_syn_pqqE"/>
    <property type="match status" value="1"/>
</dbReference>
<proteinExistence type="predicted"/>
<reference evidence="9 10" key="1">
    <citation type="submission" date="2014-07" db="EMBL/GenBank/DDBJ databases">
        <title>Methanogenic archaea and the global carbon cycle.</title>
        <authorList>
            <person name="Henriksen J.R."/>
            <person name="Luke J."/>
            <person name="Reinhart S."/>
            <person name="Benedict M.N."/>
            <person name="Youngblut N.D."/>
            <person name="Metcalf M.E."/>
            <person name="Whitaker R.J."/>
            <person name="Metcalf W.W."/>
        </authorList>
    </citation>
    <scope>NUCLEOTIDE SEQUENCE [LARGE SCALE GENOMIC DNA]</scope>
    <source>
        <strain evidence="9 10">WWM610</strain>
    </source>
</reference>
<dbReference type="RefSeq" id="WP_011033668.1">
    <property type="nucleotide sequence ID" value="NZ_CP009509.1"/>
</dbReference>
<keyword evidence="7" id="KW-0411">Iron-sulfur</keyword>
<evidence type="ECO:0000256" key="5">
    <source>
        <dbReference type="ARBA" id="ARBA00023002"/>
    </source>
</evidence>
<dbReference type="SFLD" id="SFLDG01387">
    <property type="entry name" value="BtrN-like_SPASM_domain_contain"/>
    <property type="match status" value="1"/>
</dbReference>
<dbReference type="PANTHER" id="PTHR11228:SF34">
    <property type="entry name" value="TUNGSTEN-CONTAINING ALDEHYDE FERREDOXIN OXIDOREDUCTASE COFACTOR MODIFYING PROTEIN"/>
    <property type="match status" value="1"/>
</dbReference>
<dbReference type="CDD" id="cd21123">
    <property type="entry name" value="SPASM_MftC-like"/>
    <property type="match status" value="1"/>
</dbReference>
<keyword evidence="6" id="KW-0408">Iron</keyword>
<dbReference type="SFLD" id="SFLDG01385">
    <property type="entry name" value="heme_carboxy_lyase_like"/>
    <property type="match status" value="1"/>
</dbReference>
<name>A0A0E3PYT6_METMZ</name>
<evidence type="ECO:0000313" key="9">
    <source>
        <dbReference type="EMBL" id="AKB41858.1"/>
    </source>
</evidence>
<accession>A0A0E3PYT6</accession>
<evidence type="ECO:0000256" key="4">
    <source>
        <dbReference type="ARBA" id="ARBA00022723"/>
    </source>
</evidence>
<comment type="cofactor">
    <cofactor evidence="1">
        <name>[4Fe-4S] cluster</name>
        <dbReference type="ChEBI" id="CHEBI:49883"/>
    </cofactor>
</comment>
<evidence type="ECO:0000313" key="10">
    <source>
        <dbReference type="Proteomes" id="UP000033058"/>
    </source>
</evidence>
<dbReference type="Pfam" id="PF04055">
    <property type="entry name" value="Radical_SAM"/>
    <property type="match status" value="1"/>
</dbReference>
<feature type="domain" description="Radical SAM core" evidence="8">
    <location>
        <begin position="5"/>
        <end position="214"/>
    </location>
</feature>
<dbReference type="InterPro" id="IPR030896">
    <property type="entry name" value="rSAM_AhbD_hemeb"/>
</dbReference>
<dbReference type="InterPro" id="IPR017200">
    <property type="entry name" value="PqqE-like"/>
</dbReference>
<dbReference type="InterPro" id="IPR050377">
    <property type="entry name" value="Radical_SAM_PqqE_MftC-like"/>
</dbReference>
<dbReference type="Pfam" id="PF13186">
    <property type="entry name" value="SPASM"/>
    <property type="match status" value="1"/>
</dbReference>
<dbReference type="InterPro" id="IPR006638">
    <property type="entry name" value="Elp3/MiaA/NifB-like_rSAM"/>
</dbReference>
<dbReference type="InterPro" id="IPR007197">
    <property type="entry name" value="rSAM"/>
</dbReference>
<dbReference type="GeneID" id="24852654"/>
<dbReference type="InterPro" id="IPR023885">
    <property type="entry name" value="4Fe4S-binding_SPASM_dom"/>
</dbReference>
<dbReference type="GO" id="GO:0046872">
    <property type="term" value="F:metal ion binding"/>
    <property type="evidence" value="ECO:0007669"/>
    <property type="project" value="UniProtKB-KW"/>
</dbReference>
<keyword evidence="2" id="KW-0004">4Fe-4S</keyword>
<dbReference type="GO" id="GO:0003824">
    <property type="term" value="F:catalytic activity"/>
    <property type="evidence" value="ECO:0007669"/>
    <property type="project" value="InterPro"/>
</dbReference>
<evidence type="ECO:0000256" key="1">
    <source>
        <dbReference type="ARBA" id="ARBA00001966"/>
    </source>
</evidence>
<sequence length="355" mass="39379">MIAMTNAPRLIAWELTAGCNLNCVHCRGASTSSVPADELTTDEAKHFIDEVAGLGKPILILSGGEPLTRSDVFEIARYGTDAGLRVVLATNGTLLTPEIVEKLKKAGVQRLSISIDGATAETHDNFRGMPGAFERTLAGIEVLRKADFPFQINTTVSKRNLEEIHKTFDLAKELGAVAYHVFFLVPTGRGEESDEVSPADYERILHWFYEMQKKSEIQLKATCAPHYFRIMRQQAKKEGIEISVKTHGYEAMTKGCLGGTGFCFVSSVGEVYPCGYLPVLAGKLREQPFREIWENSEVFAKLRNPEELKGKCGICEYKKVCAGCRARAYAATGDYLEEEPYCIYRPRKNGSDQDD</sequence>
<keyword evidence="3" id="KW-0949">S-adenosyl-L-methionine</keyword>
<dbReference type="AlphaFoldDB" id="A0A0E3PYT6"/>
<dbReference type="InterPro" id="IPR034391">
    <property type="entry name" value="AdoMet-like_SPASM_containing"/>
</dbReference>
<organism evidence="9 10">
    <name type="scientific">Methanosarcina mazei WWM610</name>
    <dbReference type="NCBI Taxonomy" id="1434117"/>
    <lineage>
        <taxon>Archaea</taxon>
        <taxon>Methanobacteriati</taxon>
        <taxon>Methanobacteriota</taxon>
        <taxon>Stenosarchaea group</taxon>
        <taxon>Methanomicrobia</taxon>
        <taxon>Methanosarcinales</taxon>
        <taxon>Methanosarcinaceae</taxon>
        <taxon>Methanosarcina</taxon>
    </lineage>
</organism>
<keyword evidence="4" id="KW-0479">Metal-binding</keyword>
<dbReference type="NCBIfam" id="TIGR04085">
    <property type="entry name" value="rSAM_more_4Fe4S"/>
    <property type="match status" value="1"/>
</dbReference>
<dbReference type="PANTHER" id="PTHR11228">
    <property type="entry name" value="RADICAL SAM DOMAIN PROTEIN"/>
    <property type="match status" value="1"/>
</dbReference>
<dbReference type="InterPro" id="IPR058240">
    <property type="entry name" value="rSAM_sf"/>
</dbReference>
<dbReference type="PROSITE" id="PS51918">
    <property type="entry name" value="RADICAL_SAM"/>
    <property type="match status" value="1"/>
</dbReference>
<evidence type="ECO:0000256" key="6">
    <source>
        <dbReference type="ARBA" id="ARBA00023004"/>
    </source>
</evidence>
<dbReference type="Proteomes" id="UP000033058">
    <property type="component" value="Chromosome"/>
</dbReference>
<evidence type="ECO:0000256" key="3">
    <source>
        <dbReference type="ARBA" id="ARBA00022691"/>
    </source>
</evidence>
<dbReference type="GO" id="GO:0051539">
    <property type="term" value="F:4 iron, 4 sulfur cluster binding"/>
    <property type="evidence" value="ECO:0007669"/>
    <property type="project" value="UniProtKB-KW"/>
</dbReference>
<dbReference type="Gene3D" id="3.20.20.70">
    <property type="entry name" value="Aldolase class I"/>
    <property type="match status" value="1"/>
</dbReference>
<dbReference type="SFLD" id="SFLDG01386">
    <property type="entry name" value="main_SPASM_domain-containing"/>
    <property type="match status" value="1"/>
</dbReference>
<evidence type="ECO:0000259" key="8">
    <source>
        <dbReference type="PROSITE" id="PS51918"/>
    </source>
</evidence>
<dbReference type="CDD" id="cd01335">
    <property type="entry name" value="Radical_SAM"/>
    <property type="match status" value="1"/>
</dbReference>
<dbReference type="SMART" id="SM00729">
    <property type="entry name" value="Elp3"/>
    <property type="match status" value="1"/>
</dbReference>
<protein>
    <submittedName>
        <fullName evidence="9">Radical SAM domain heme biosynthesis protein</fullName>
    </submittedName>
</protein>
<keyword evidence="5" id="KW-0560">Oxidoreductase</keyword>
<dbReference type="NCBIfam" id="TIGR04545">
    <property type="entry name" value="rSAM_ahbD_hemeb"/>
    <property type="match status" value="1"/>
</dbReference>